<dbReference type="InParanoid" id="R7U488"/>
<gene>
    <name evidence="1" type="ORF">CAPTEDRAFT_213950</name>
</gene>
<feature type="non-terminal residue" evidence="1">
    <location>
        <position position="155"/>
    </location>
</feature>
<dbReference type="EMBL" id="KB307894">
    <property type="protein sequence ID" value="ELT98496.1"/>
    <property type="molecule type" value="Genomic_DNA"/>
</dbReference>
<dbReference type="OrthoDB" id="5985519at2759"/>
<proteinExistence type="predicted"/>
<dbReference type="AlphaFoldDB" id="R7U488"/>
<name>R7U488_CAPTE</name>
<dbReference type="HOGENOM" id="CLU_1708700_0_0_1"/>
<reference evidence="1" key="1">
    <citation type="journal article" date="2013" name="Nature">
        <title>Insights into bilaterian evolution from three spiralian genomes.</title>
        <authorList>
            <person name="Simakov O."/>
            <person name="Marletaz F."/>
            <person name="Cho S.J."/>
            <person name="Edsinger-Gonzales E."/>
            <person name="Havlak P."/>
            <person name="Hellsten U."/>
            <person name="Kuo D.H."/>
            <person name="Larsson T."/>
            <person name="Lv J."/>
            <person name="Arendt D."/>
            <person name="Savage R."/>
            <person name="Osoegawa K."/>
            <person name="de Jong P."/>
            <person name="Grimwood J."/>
            <person name="Chapman J.A."/>
            <person name="Shapiro H."/>
            <person name="Aerts A."/>
            <person name="Otillar R.P."/>
            <person name="Terry A.Y."/>
            <person name="Boore J.L."/>
            <person name="Grigoriev I.V."/>
            <person name="Lindberg D.R."/>
            <person name="Seaver E.C."/>
            <person name="Weisblat D.A."/>
            <person name="Putnam N.H."/>
            <person name="Rokhsar D.S."/>
        </authorList>
    </citation>
    <scope>NUCLEOTIDE SEQUENCE</scope>
    <source>
        <strain evidence="1">I ESC-2004</strain>
    </source>
</reference>
<protein>
    <submittedName>
        <fullName evidence="1">Uncharacterized protein</fullName>
    </submittedName>
</protein>
<dbReference type="STRING" id="283909.R7U488"/>
<evidence type="ECO:0000313" key="1">
    <source>
        <dbReference type="EMBL" id="ELT98496.1"/>
    </source>
</evidence>
<sequence>MGLWLEACLELQEMHARLDVLHLSDISMLISPNYQRRFLSFSVPEPTMNDAVNETINTDEYQPNHSALLRRRYDVLEGGNTELYVGWADVQGQGAANDYCRVVGVDSNSRFLACSLAGSKGQGHEYVSERGFDVGLPGSWFMRDMDNDGRDDYCR</sequence>
<organism evidence="1">
    <name type="scientific">Capitella teleta</name>
    <name type="common">Polychaete worm</name>
    <dbReference type="NCBI Taxonomy" id="283909"/>
    <lineage>
        <taxon>Eukaryota</taxon>
        <taxon>Metazoa</taxon>
        <taxon>Spiralia</taxon>
        <taxon>Lophotrochozoa</taxon>
        <taxon>Annelida</taxon>
        <taxon>Polychaeta</taxon>
        <taxon>Sedentaria</taxon>
        <taxon>Scolecida</taxon>
        <taxon>Capitellidae</taxon>
        <taxon>Capitella</taxon>
    </lineage>
</organism>
<accession>R7U488</accession>